<gene>
    <name evidence="9" type="ORF">A5779_17360</name>
</gene>
<evidence type="ECO:0000256" key="6">
    <source>
        <dbReference type="RuleBase" id="RU000716"/>
    </source>
</evidence>
<dbReference type="SUPFAM" id="SSF88659">
    <property type="entry name" value="Sigma3 and sigma4 domains of RNA polymerase sigma factors"/>
    <property type="match status" value="1"/>
</dbReference>
<reference evidence="10" key="1">
    <citation type="submission" date="2016-06" db="EMBL/GenBank/DDBJ databases">
        <authorList>
            <person name="Sutton G."/>
            <person name="Brinkac L."/>
            <person name="Sanka R."/>
            <person name="Adams M."/>
            <person name="Lau E."/>
            <person name="Mehaffy C."/>
            <person name="Tameris M."/>
            <person name="Hatherill M."/>
            <person name="Hanekom W."/>
            <person name="Mahomed H."/>
            <person name="Mcshane H."/>
        </authorList>
    </citation>
    <scope>NUCLEOTIDE SEQUENCE [LARGE SCALE GENOMIC DNA]</scope>
    <source>
        <strain evidence="10">852002-10433_SCH5171157</strain>
    </source>
</reference>
<dbReference type="Gene3D" id="1.10.1740.10">
    <property type="match status" value="1"/>
</dbReference>
<dbReference type="GO" id="GO:0006352">
    <property type="term" value="P:DNA-templated transcription initiation"/>
    <property type="evidence" value="ECO:0007669"/>
    <property type="project" value="InterPro"/>
</dbReference>
<keyword evidence="4 6" id="KW-0238">DNA-binding</keyword>
<dbReference type="PANTHER" id="PTHR43133:SF59">
    <property type="entry name" value="ECF RNA POLYMERASE SIGMA FACTOR SIGR"/>
    <property type="match status" value="1"/>
</dbReference>
<dbReference type="RefSeq" id="WP_064879399.1">
    <property type="nucleotide sequence ID" value="NZ_LZSY01000028.1"/>
</dbReference>
<comment type="caution">
    <text evidence="9">The sequence shown here is derived from an EMBL/GenBank/DDBJ whole genome shotgun (WGS) entry which is preliminary data.</text>
</comment>
<dbReference type="NCBIfam" id="TIGR02937">
    <property type="entry name" value="sigma70-ECF"/>
    <property type="match status" value="1"/>
</dbReference>
<dbReference type="InterPro" id="IPR013324">
    <property type="entry name" value="RNA_pol_sigma_r3/r4-like"/>
</dbReference>
<evidence type="ECO:0000313" key="9">
    <source>
        <dbReference type="EMBL" id="OBB96057.1"/>
    </source>
</evidence>
<comment type="similarity">
    <text evidence="1 6">Belongs to the sigma-70 factor family. ECF subfamily.</text>
</comment>
<keyword evidence="2 6" id="KW-0805">Transcription regulation</keyword>
<dbReference type="Pfam" id="PF08281">
    <property type="entry name" value="Sigma70_r4_2"/>
    <property type="match status" value="1"/>
</dbReference>
<keyword evidence="5 6" id="KW-0804">Transcription</keyword>
<name>A0A1A0WE52_MYCPR</name>
<evidence type="ECO:0000256" key="5">
    <source>
        <dbReference type="ARBA" id="ARBA00023163"/>
    </source>
</evidence>
<sequence length="212" mass="23892">MTRVVTAPSADITSVADCDAQLAARFVRDAMPFHSVLLRTARRLTHSQADAEDLVQDTLMNAYTGFHRFEPGTNLRAWLFRILHNRWISTHRMKQRRPDTFAVPEFTDSDMFGSATHSTTVQRSAEDLALDLFCDDRIRDALQALPEGFRTVLYYADIEGCTYAEVAARMGIPLGTVMSRIARSRERLRAALADVADDRWTTHEDGGTRNVA</sequence>
<dbReference type="InterPro" id="IPR013325">
    <property type="entry name" value="RNA_pol_sigma_r2"/>
</dbReference>
<dbReference type="InterPro" id="IPR014284">
    <property type="entry name" value="RNA_pol_sigma-70_dom"/>
</dbReference>
<dbReference type="OrthoDB" id="9803470at2"/>
<dbReference type="GO" id="GO:0003677">
    <property type="term" value="F:DNA binding"/>
    <property type="evidence" value="ECO:0007669"/>
    <property type="project" value="UniProtKB-KW"/>
</dbReference>
<dbReference type="InterPro" id="IPR007627">
    <property type="entry name" value="RNA_pol_sigma70_r2"/>
</dbReference>
<dbReference type="InterPro" id="IPR000838">
    <property type="entry name" value="RNA_pol_sigma70_ECF_CS"/>
</dbReference>
<dbReference type="PANTHER" id="PTHR43133">
    <property type="entry name" value="RNA POLYMERASE ECF-TYPE SIGMA FACTO"/>
    <property type="match status" value="1"/>
</dbReference>
<dbReference type="SUPFAM" id="SSF88946">
    <property type="entry name" value="Sigma2 domain of RNA polymerase sigma factors"/>
    <property type="match status" value="1"/>
</dbReference>
<dbReference type="Gene3D" id="1.10.10.10">
    <property type="entry name" value="Winged helix-like DNA-binding domain superfamily/Winged helix DNA-binding domain"/>
    <property type="match status" value="1"/>
</dbReference>
<feature type="domain" description="RNA polymerase sigma factor 70 region 4 type 2" evidence="8">
    <location>
        <begin position="136"/>
        <end position="188"/>
    </location>
</feature>
<evidence type="ECO:0000256" key="3">
    <source>
        <dbReference type="ARBA" id="ARBA00023082"/>
    </source>
</evidence>
<proteinExistence type="inferred from homology"/>
<keyword evidence="3 6" id="KW-0731">Sigma factor</keyword>
<dbReference type="Proteomes" id="UP000094008">
    <property type="component" value="Unassembled WGS sequence"/>
</dbReference>
<evidence type="ECO:0000256" key="4">
    <source>
        <dbReference type="ARBA" id="ARBA00023125"/>
    </source>
</evidence>
<dbReference type="Pfam" id="PF04542">
    <property type="entry name" value="Sigma70_r2"/>
    <property type="match status" value="1"/>
</dbReference>
<feature type="domain" description="RNA polymerase sigma-70 region 2" evidence="7">
    <location>
        <begin position="34"/>
        <end position="97"/>
    </location>
</feature>
<organism evidence="9 10">
    <name type="scientific">Mycolicibacterium peregrinum</name>
    <name type="common">Mycobacterium peregrinum</name>
    <dbReference type="NCBI Taxonomy" id="43304"/>
    <lineage>
        <taxon>Bacteria</taxon>
        <taxon>Bacillati</taxon>
        <taxon>Actinomycetota</taxon>
        <taxon>Actinomycetes</taxon>
        <taxon>Mycobacteriales</taxon>
        <taxon>Mycobacteriaceae</taxon>
        <taxon>Mycolicibacterium</taxon>
    </lineage>
</organism>
<evidence type="ECO:0000313" key="10">
    <source>
        <dbReference type="Proteomes" id="UP000094008"/>
    </source>
</evidence>
<evidence type="ECO:0000256" key="1">
    <source>
        <dbReference type="ARBA" id="ARBA00010641"/>
    </source>
</evidence>
<dbReference type="InterPro" id="IPR039425">
    <property type="entry name" value="RNA_pol_sigma-70-like"/>
</dbReference>
<dbReference type="GO" id="GO:0016987">
    <property type="term" value="F:sigma factor activity"/>
    <property type="evidence" value="ECO:0007669"/>
    <property type="project" value="UniProtKB-KW"/>
</dbReference>
<dbReference type="InterPro" id="IPR013249">
    <property type="entry name" value="RNA_pol_sigma70_r4_t2"/>
</dbReference>
<evidence type="ECO:0000259" key="8">
    <source>
        <dbReference type="Pfam" id="PF08281"/>
    </source>
</evidence>
<dbReference type="GO" id="GO:0006950">
    <property type="term" value="P:response to stress"/>
    <property type="evidence" value="ECO:0007669"/>
    <property type="project" value="UniProtKB-ARBA"/>
</dbReference>
<dbReference type="PROSITE" id="PS01063">
    <property type="entry name" value="SIGMA70_ECF"/>
    <property type="match status" value="1"/>
</dbReference>
<dbReference type="AlphaFoldDB" id="A0A1A0WE52"/>
<accession>A0A1A0WE52</accession>
<evidence type="ECO:0000259" key="7">
    <source>
        <dbReference type="Pfam" id="PF04542"/>
    </source>
</evidence>
<evidence type="ECO:0000256" key="2">
    <source>
        <dbReference type="ARBA" id="ARBA00023015"/>
    </source>
</evidence>
<dbReference type="CDD" id="cd06171">
    <property type="entry name" value="Sigma70_r4"/>
    <property type="match status" value="1"/>
</dbReference>
<dbReference type="InterPro" id="IPR036388">
    <property type="entry name" value="WH-like_DNA-bd_sf"/>
</dbReference>
<dbReference type="EMBL" id="LZSY01000028">
    <property type="protein sequence ID" value="OBB96057.1"/>
    <property type="molecule type" value="Genomic_DNA"/>
</dbReference>
<protein>
    <recommendedName>
        <fullName evidence="6">RNA polymerase sigma factor</fullName>
    </recommendedName>
</protein>